<organism evidence="2 3">
    <name type="scientific">Arabis alpina</name>
    <name type="common">Alpine rock-cress</name>
    <dbReference type="NCBI Taxonomy" id="50452"/>
    <lineage>
        <taxon>Eukaryota</taxon>
        <taxon>Viridiplantae</taxon>
        <taxon>Streptophyta</taxon>
        <taxon>Embryophyta</taxon>
        <taxon>Tracheophyta</taxon>
        <taxon>Spermatophyta</taxon>
        <taxon>Magnoliopsida</taxon>
        <taxon>eudicotyledons</taxon>
        <taxon>Gunneridae</taxon>
        <taxon>Pentapetalae</taxon>
        <taxon>rosids</taxon>
        <taxon>malvids</taxon>
        <taxon>Brassicales</taxon>
        <taxon>Brassicaceae</taxon>
        <taxon>Arabideae</taxon>
        <taxon>Arabis</taxon>
    </lineage>
</organism>
<name>A0A087HJV0_ARAAL</name>
<accession>A0A087HJV0</accession>
<dbReference type="EMBL" id="CM002870">
    <property type="protein sequence ID" value="KFK42402.1"/>
    <property type="molecule type" value="Genomic_DNA"/>
</dbReference>
<sequence length="119" mass="13558">MDKCGEFQFVMDRRGQLEFQSCDPDQSPIQFRFLMDYRGRSQPVVTNRIMPTPLLGKKSQGLICSSLVMLLISELPSSLLTHSLRDYQKAHPLPKSPQIHSQTRATTPETQRISTILNP</sequence>
<feature type="region of interest" description="Disordered" evidence="1">
    <location>
        <begin position="90"/>
        <end position="119"/>
    </location>
</feature>
<protein>
    <submittedName>
        <fullName evidence="2">Uncharacterized protein</fullName>
    </submittedName>
</protein>
<evidence type="ECO:0000313" key="2">
    <source>
        <dbReference type="EMBL" id="KFK42402.1"/>
    </source>
</evidence>
<reference evidence="3" key="1">
    <citation type="journal article" date="2015" name="Nat. Plants">
        <title>Genome expansion of Arabis alpina linked with retrotransposition and reduced symmetric DNA methylation.</title>
        <authorList>
            <person name="Willing E.M."/>
            <person name="Rawat V."/>
            <person name="Mandakova T."/>
            <person name="Maumus F."/>
            <person name="James G.V."/>
            <person name="Nordstroem K.J."/>
            <person name="Becker C."/>
            <person name="Warthmann N."/>
            <person name="Chica C."/>
            <person name="Szarzynska B."/>
            <person name="Zytnicki M."/>
            <person name="Albani M.C."/>
            <person name="Kiefer C."/>
            <person name="Bergonzi S."/>
            <person name="Castaings L."/>
            <person name="Mateos J.L."/>
            <person name="Berns M.C."/>
            <person name="Bujdoso N."/>
            <person name="Piofczyk T."/>
            <person name="de Lorenzo L."/>
            <person name="Barrero-Sicilia C."/>
            <person name="Mateos I."/>
            <person name="Piednoel M."/>
            <person name="Hagmann J."/>
            <person name="Chen-Min-Tao R."/>
            <person name="Iglesias-Fernandez R."/>
            <person name="Schuster S.C."/>
            <person name="Alonso-Blanco C."/>
            <person name="Roudier F."/>
            <person name="Carbonero P."/>
            <person name="Paz-Ares J."/>
            <person name="Davis S.J."/>
            <person name="Pecinka A."/>
            <person name="Quesneville H."/>
            <person name="Colot V."/>
            <person name="Lysak M.A."/>
            <person name="Weigel D."/>
            <person name="Coupland G."/>
            <person name="Schneeberger K."/>
        </authorList>
    </citation>
    <scope>NUCLEOTIDE SEQUENCE [LARGE SCALE GENOMIC DNA]</scope>
    <source>
        <strain evidence="3">cv. Pajares</strain>
    </source>
</reference>
<dbReference type="Gramene" id="KFK42402">
    <property type="protein sequence ID" value="KFK42402"/>
    <property type="gene ID" value="AALP_AA2G252100"/>
</dbReference>
<keyword evidence="3" id="KW-1185">Reference proteome</keyword>
<dbReference type="AlphaFoldDB" id="A0A087HJV0"/>
<evidence type="ECO:0000256" key="1">
    <source>
        <dbReference type="SAM" id="MobiDB-lite"/>
    </source>
</evidence>
<evidence type="ECO:0000313" key="3">
    <source>
        <dbReference type="Proteomes" id="UP000029120"/>
    </source>
</evidence>
<dbReference type="Proteomes" id="UP000029120">
    <property type="component" value="Chromosome 2"/>
</dbReference>
<proteinExistence type="predicted"/>
<feature type="compositionally biased region" description="Polar residues" evidence="1">
    <location>
        <begin position="98"/>
        <end position="119"/>
    </location>
</feature>
<gene>
    <name evidence="2" type="ordered locus">AALP_Aa2g252100</name>
</gene>